<evidence type="ECO:0000313" key="4">
    <source>
        <dbReference type="Proteomes" id="UP001139488"/>
    </source>
</evidence>
<name>A0A9X1WAX4_9VIBR</name>
<sequence>MTGKQKVQVVVDKPTSYQTLYKKIDATSKTRFQASRRLIKHNKYSTLTIVLLSLGLILQALIDGYSLSENINKDFSSLVQVFSSIAVLVYSLLIAKNDYSGRSEKLYSCASALGELKLKVHPEVERNKQEEYLKASEKYQAVLDQFESHAVDNFQNDYTVAKLTMHEHYPINWAKRLFLNVKYRVLYALEFSPYVLVGLVQAYFIYQSI</sequence>
<protein>
    <submittedName>
        <fullName evidence="3">SLATT domain-containing protein</fullName>
    </submittedName>
</protein>
<keyword evidence="4" id="KW-1185">Reference proteome</keyword>
<proteinExistence type="predicted"/>
<feature type="domain" description="SMODS and SLOG-associating 2TM effector" evidence="2">
    <location>
        <begin position="16"/>
        <end position="200"/>
    </location>
</feature>
<feature type="transmembrane region" description="Helical" evidence="1">
    <location>
        <begin position="77"/>
        <end position="95"/>
    </location>
</feature>
<comment type="caution">
    <text evidence="3">The sequence shown here is derived from an EMBL/GenBank/DDBJ whole genome shotgun (WGS) entry which is preliminary data.</text>
</comment>
<dbReference type="AlphaFoldDB" id="A0A9X1WAX4"/>
<dbReference type="Pfam" id="PF18160">
    <property type="entry name" value="SLATT_5"/>
    <property type="match status" value="1"/>
</dbReference>
<accession>A0A9X1WAX4</accession>
<keyword evidence="1" id="KW-0812">Transmembrane</keyword>
<dbReference type="RefSeq" id="WP_244355450.1">
    <property type="nucleotide sequence ID" value="NZ_JAJNNZ010000003.1"/>
</dbReference>
<dbReference type="Proteomes" id="UP001139488">
    <property type="component" value="Unassembled WGS sequence"/>
</dbReference>
<keyword evidence="1" id="KW-1133">Transmembrane helix</keyword>
<reference evidence="3" key="1">
    <citation type="submission" date="2021-11" db="EMBL/GenBank/DDBJ databases">
        <title>Vibrio ZSDE26 sp. nov. and Vibrio ZSDZ34 sp. nov., isolated from coastal seawater in Qingdao.</title>
        <authorList>
            <person name="Zhang P."/>
        </authorList>
    </citation>
    <scope>NUCLEOTIDE SEQUENCE</scope>
    <source>
        <strain evidence="3">ZSDZ34</strain>
    </source>
</reference>
<dbReference type="InterPro" id="IPR041115">
    <property type="entry name" value="SLATT_5"/>
</dbReference>
<feature type="transmembrane region" description="Helical" evidence="1">
    <location>
        <begin position="185"/>
        <end position="206"/>
    </location>
</feature>
<dbReference type="EMBL" id="JAJNNZ010000003">
    <property type="protein sequence ID" value="MCJ2376055.1"/>
    <property type="molecule type" value="Genomic_DNA"/>
</dbReference>
<evidence type="ECO:0000259" key="2">
    <source>
        <dbReference type="Pfam" id="PF18160"/>
    </source>
</evidence>
<feature type="transmembrane region" description="Helical" evidence="1">
    <location>
        <begin position="44"/>
        <end position="62"/>
    </location>
</feature>
<dbReference type="NCBIfam" id="NF033631">
    <property type="entry name" value="SLATT_5"/>
    <property type="match status" value="1"/>
</dbReference>
<organism evidence="3 4">
    <name type="scientific">Vibrio gelatinilyticus</name>
    <dbReference type="NCBI Taxonomy" id="2893468"/>
    <lineage>
        <taxon>Bacteria</taxon>
        <taxon>Pseudomonadati</taxon>
        <taxon>Pseudomonadota</taxon>
        <taxon>Gammaproteobacteria</taxon>
        <taxon>Vibrionales</taxon>
        <taxon>Vibrionaceae</taxon>
        <taxon>Vibrio</taxon>
    </lineage>
</organism>
<evidence type="ECO:0000256" key="1">
    <source>
        <dbReference type="SAM" id="Phobius"/>
    </source>
</evidence>
<gene>
    <name evidence="3" type="ORF">LNL84_04330</name>
</gene>
<keyword evidence="1" id="KW-0472">Membrane</keyword>
<evidence type="ECO:0000313" key="3">
    <source>
        <dbReference type="EMBL" id="MCJ2376055.1"/>
    </source>
</evidence>